<feature type="transmembrane region" description="Helical" evidence="2">
    <location>
        <begin position="41"/>
        <end position="63"/>
    </location>
</feature>
<accession>A0A7W5JV55</accession>
<feature type="transmembrane region" description="Helical" evidence="2">
    <location>
        <begin position="217"/>
        <end position="238"/>
    </location>
</feature>
<dbReference type="InterPro" id="IPR005625">
    <property type="entry name" value="PepSY-ass_TM"/>
</dbReference>
<sequence length="485" mass="52044">MTTTLGAPERLSDPVEPPGPPDTPGRRRPTRLFAGVWRWHFYASFLVVPVLALLAVTGLIYLFRFQLEPALHPDLLHVDPRPGVTAAAFDDQREVVEEALDADGLTGAYIASMTEPRDTESPTRITVTLPDESSRDYFVDPYRLDVLGSLDPDATLSGTAVRLHANLMTGWVGDAVIELGACWAVVMSLTGYYLFVRGWRARRRAARQARTDARVRQTHAVVGAVAGVALLGLIVSGLPWTGVWGAKVQELATTQGTSLWSDDHGGASQPTTTMDESLPHSHAGDVPWGLGQTTRPTSDVGDYTGTVANLDTAALVADEAGLAHPYTTLLPTTPDGTFAVIGYAFDDPGQERTVHVDRYTGAVAGTYGYADYSGVAKVVSQGIALHEGRRLGPVNMALSAAMCVGILFLCVSGPVMWWRRRPKGAGRIGAPRGRMPLAATPALVAGLVVLGVLLPLFGASLVLVVLLDQLVFRRSPLLTRWLDVR</sequence>
<reference evidence="3 4" key="1">
    <citation type="submission" date="2020-08" db="EMBL/GenBank/DDBJ databases">
        <title>Sequencing the genomes of 1000 actinobacteria strains.</title>
        <authorList>
            <person name="Klenk H.-P."/>
        </authorList>
    </citation>
    <scope>NUCLEOTIDE SEQUENCE [LARGE SCALE GENOMIC DNA]</scope>
    <source>
        <strain evidence="3 4">DSM 11053</strain>
    </source>
</reference>
<feature type="transmembrane region" description="Helical" evidence="2">
    <location>
        <begin position="396"/>
        <end position="418"/>
    </location>
</feature>
<dbReference type="PANTHER" id="PTHR34219:SF1">
    <property type="entry name" value="PEPSY DOMAIN-CONTAINING PROTEIN"/>
    <property type="match status" value="1"/>
</dbReference>
<dbReference type="RefSeq" id="WP_183337743.1">
    <property type="nucleotide sequence ID" value="NZ_JACHZG010000001.1"/>
</dbReference>
<evidence type="ECO:0000313" key="4">
    <source>
        <dbReference type="Proteomes" id="UP000565572"/>
    </source>
</evidence>
<dbReference type="AlphaFoldDB" id="A0A7W5JV55"/>
<feature type="region of interest" description="Disordered" evidence="1">
    <location>
        <begin position="1"/>
        <end position="27"/>
    </location>
</feature>
<feature type="transmembrane region" description="Helical" evidence="2">
    <location>
        <begin position="175"/>
        <end position="196"/>
    </location>
</feature>
<evidence type="ECO:0000313" key="3">
    <source>
        <dbReference type="EMBL" id="MBB3326881.1"/>
    </source>
</evidence>
<dbReference type="Proteomes" id="UP000565572">
    <property type="component" value="Unassembled WGS sequence"/>
</dbReference>
<organism evidence="3 4">
    <name type="scientific">Microlunatus antarcticus</name>
    <dbReference type="NCBI Taxonomy" id="53388"/>
    <lineage>
        <taxon>Bacteria</taxon>
        <taxon>Bacillati</taxon>
        <taxon>Actinomycetota</taxon>
        <taxon>Actinomycetes</taxon>
        <taxon>Propionibacteriales</taxon>
        <taxon>Propionibacteriaceae</taxon>
        <taxon>Microlunatus</taxon>
    </lineage>
</organism>
<gene>
    <name evidence="3" type="ORF">FHX39_001825</name>
</gene>
<evidence type="ECO:0000256" key="1">
    <source>
        <dbReference type="SAM" id="MobiDB-lite"/>
    </source>
</evidence>
<dbReference type="Pfam" id="PF03929">
    <property type="entry name" value="PepSY_TM"/>
    <property type="match status" value="1"/>
</dbReference>
<proteinExistence type="predicted"/>
<feature type="transmembrane region" description="Helical" evidence="2">
    <location>
        <begin position="439"/>
        <end position="467"/>
    </location>
</feature>
<feature type="region of interest" description="Disordered" evidence="1">
    <location>
        <begin position="259"/>
        <end position="278"/>
    </location>
</feature>
<keyword evidence="4" id="KW-1185">Reference proteome</keyword>
<dbReference type="PANTHER" id="PTHR34219">
    <property type="entry name" value="IRON-REGULATED INNER MEMBRANE PROTEIN-RELATED"/>
    <property type="match status" value="1"/>
</dbReference>
<keyword evidence="2" id="KW-1133">Transmembrane helix</keyword>
<evidence type="ECO:0000256" key="2">
    <source>
        <dbReference type="SAM" id="Phobius"/>
    </source>
</evidence>
<keyword evidence="2" id="KW-0812">Transmembrane</keyword>
<dbReference type="EMBL" id="JACHZG010000001">
    <property type="protein sequence ID" value="MBB3326881.1"/>
    <property type="molecule type" value="Genomic_DNA"/>
</dbReference>
<name>A0A7W5JV55_9ACTN</name>
<comment type="caution">
    <text evidence="3">The sequence shown here is derived from an EMBL/GenBank/DDBJ whole genome shotgun (WGS) entry which is preliminary data.</text>
</comment>
<protein>
    <submittedName>
        <fullName evidence="3">Putative iron-regulated membrane protein</fullName>
    </submittedName>
</protein>
<keyword evidence="2" id="KW-0472">Membrane</keyword>